<feature type="transmembrane region" description="Helical" evidence="3">
    <location>
        <begin position="460"/>
        <end position="485"/>
    </location>
</feature>
<keyword evidence="6" id="KW-1185">Reference proteome</keyword>
<feature type="transmembrane region" description="Helical" evidence="3">
    <location>
        <begin position="226"/>
        <end position="245"/>
    </location>
</feature>
<evidence type="ECO:0000313" key="5">
    <source>
        <dbReference type="EMBL" id="CAJ1079986.1"/>
    </source>
</evidence>
<keyword evidence="3" id="KW-0472">Membrane</keyword>
<dbReference type="EMBL" id="OY660882">
    <property type="protein sequence ID" value="CAJ1079986.1"/>
    <property type="molecule type" value="Genomic_DNA"/>
</dbReference>
<feature type="transmembrane region" description="Helical" evidence="3">
    <location>
        <begin position="194"/>
        <end position="214"/>
    </location>
</feature>
<evidence type="ECO:0000256" key="3">
    <source>
        <dbReference type="SAM" id="Phobius"/>
    </source>
</evidence>
<keyword evidence="3" id="KW-1133">Transmembrane helix</keyword>
<name>A0AAV1H1T0_XYRNO</name>
<feature type="region of interest" description="Disordered" evidence="2">
    <location>
        <begin position="520"/>
        <end position="541"/>
    </location>
</feature>
<evidence type="ECO:0000313" key="6">
    <source>
        <dbReference type="Proteomes" id="UP001178508"/>
    </source>
</evidence>
<dbReference type="Gene3D" id="1.20.1250.20">
    <property type="entry name" value="MFS general substrate transporter like domains"/>
    <property type="match status" value="1"/>
</dbReference>
<feature type="transmembrane region" description="Helical" evidence="3">
    <location>
        <begin position="137"/>
        <end position="156"/>
    </location>
</feature>
<dbReference type="Pfam" id="PF07690">
    <property type="entry name" value="MFS_1"/>
    <property type="match status" value="1"/>
</dbReference>
<feature type="transmembrane region" description="Helical" evidence="3">
    <location>
        <begin position="162"/>
        <end position="182"/>
    </location>
</feature>
<gene>
    <name evidence="5" type="ORF">XNOV1_A014901</name>
</gene>
<evidence type="ECO:0000256" key="1">
    <source>
        <dbReference type="ARBA" id="ARBA00004141"/>
    </source>
</evidence>
<feature type="region of interest" description="Disordered" evidence="2">
    <location>
        <begin position="38"/>
        <end position="59"/>
    </location>
</feature>
<dbReference type="InterPro" id="IPR050327">
    <property type="entry name" value="Proton-linked_MCT"/>
</dbReference>
<feature type="transmembrane region" description="Helical" evidence="3">
    <location>
        <begin position="304"/>
        <end position="327"/>
    </location>
</feature>
<dbReference type="PANTHER" id="PTHR11360">
    <property type="entry name" value="MONOCARBOXYLATE TRANSPORTER"/>
    <property type="match status" value="1"/>
</dbReference>
<comment type="subcellular location">
    <subcellularLocation>
        <location evidence="1">Membrane</location>
        <topology evidence="1">Multi-pass membrane protein</topology>
    </subcellularLocation>
</comment>
<feature type="transmembrane region" description="Helical" evidence="3">
    <location>
        <begin position="110"/>
        <end position="130"/>
    </location>
</feature>
<evidence type="ECO:0000259" key="4">
    <source>
        <dbReference type="PROSITE" id="PS50850"/>
    </source>
</evidence>
<organism evidence="5 6">
    <name type="scientific">Xyrichtys novacula</name>
    <name type="common">Pearly razorfish</name>
    <name type="synonym">Hemipteronotus novacula</name>
    <dbReference type="NCBI Taxonomy" id="13765"/>
    <lineage>
        <taxon>Eukaryota</taxon>
        <taxon>Metazoa</taxon>
        <taxon>Chordata</taxon>
        <taxon>Craniata</taxon>
        <taxon>Vertebrata</taxon>
        <taxon>Euteleostomi</taxon>
        <taxon>Actinopterygii</taxon>
        <taxon>Neopterygii</taxon>
        <taxon>Teleostei</taxon>
        <taxon>Neoteleostei</taxon>
        <taxon>Acanthomorphata</taxon>
        <taxon>Eupercaria</taxon>
        <taxon>Labriformes</taxon>
        <taxon>Labridae</taxon>
        <taxon>Xyrichtys</taxon>
    </lineage>
</organism>
<evidence type="ECO:0000256" key="2">
    <source>
        <dbReference type="SAM" id="MobiDB-lite"/>
    </source>
</evidence>
<feature type="transmembrane region" description="Helical" evidence="3">
    <location>
        <begin position="339"/>
        <end position="359"/>
    </location>
</feature>
<accession>A0AAV1H1T0</accession>
<dbReference type="SUPFAM" id="SSF103473">
    <property type="entry name" value="MFS general substrate transporter"/>
    <property type="match status" value="1"/>
</dbReference>
<feature type="transmembrane region" description="Helical" evidence="3">
    <location>
        <begin position="397"/>
        <end position="419"/>
    </location>
</feature>
<dbReference type="AlphaFoldDB" id="A0AAV1H1T0"/>
<dbReference type="InterPro" id="IPR036259">
    <property type="entry name" value="MFS_trans_sf"/>
</dbReference>
<dbReference type="GO" id="GO:0016323">
    <property type="term" value="C:basolateral plasma membrane"/>
    <property type="evidence" value="ECO:0007669"/>
    <property type="project" value="TreeGrafter"/>
</dbReference>
<dbReference type="InterPro" id="IPR020846">
    <property type="entry name" value="MFS_dom"/>
</dbReference>
<feature type="domain" description="Major facilitator superfamily (MFS) profile" evidence="4">
    <location>
        <begin position="71"/>
        <end position="484"/>
    </location>
</feature>
<dbReference type="GO" id="GO:0008028">
    <property type="term" value="F:monocarboxylic acid transmembrane transporter activity"/>
    <property type="evidence" value="ECO:0007669"/>
    <property type="project" value="TreeGrafter"/>
</dbReference>
<feature type="transmembrane region" description="Helical" evidence="3">
    <location>
        <begin position="371"/>
        <end position="391"/>
    </location>
</feature>
<proteinExistence type="predicted"/>
<reference evidence="5" key="1">
    <citation type="submission" date="2023-08" db="EMBL/GenBank/DDBJ databases">
        <authorList>
            <person name="Alioto T."/>
            <person name="Alioto T."/>
            <person name="Gomez Garrido J."/>
        </authorList>
    </citation>
    <scope>NUCLEOTIDE SEQUENCE</scope>
</reference>
<dbReference type="PANTHER" id="PTHR11360:SF21">
    <property type="entry name" value="MONOCARBOXYLATE TRANSPORTER 6"/>
    <property type="match status" value="1"/>
</dbReference>
<keyword evidence="3" id="KW-0812">Transmembrane</keyword>
<feature type="transmembrane region" description="Helical" evidence="3">
    <location>
        <begin position="70"/>
        <end position="94"/>
    </location>
</feature>
<dbReference type="InterPro" id="IPR011701">
    <property type="entry name" value="MFS"/>
</dbReference>
<dbReference type="Proteomes" id="UP001178508">
    <property type="component" value="Chromosome 19"/>
</dbReference>
<protein>
    <submittedName>
        <fullName evidence="5">Monocarboxylate transporter 6</fullName>
    </submittedName>
</protein>
<sequence>MTQRNGIRGTRERCLHPEASRVLEQANGMELDKVQEANDCDSEEAGHSSEPRHSTAGPGVVTAPDGGWGWVVLVATILVLALTLAFPSCVGIFYTDLQNEFHATNSETSWVPSIMTSVLHAGGPFCSVLVERLGCRATVMLGGVLSGVGMAASSFTQSISQLYVTAGVITGLGFCFSFQPAVTILGHYFVRRRAFANAMSSTGTALGLCTLPFLGNYLHTELGWRGSFLVLGAVLLNCCVCGAVMRPLQPPVRRGQPLMNHGPPPPEEEPEKEKPGWVKRVWSYVAASLRKHMAFDQLCNNPRYCVFVVGITWMMLGFVVPLIYLVPYATAHEMEQGRAALLLSILGIVNITVRPPFGILFSMPWFKGRHIYVFASALLVNGLCNSIPCLGPSFSVLLAYVVIYGLSMSVVGSLMFTVLMDIVEMSRFPSALGLLAIMESITLLIGPPLAGVLIDRTGHYFFVFFACSAVVASSAVFLVVSFCWLDKGDKKRLKQGQPSALPEPAKLTAVDVVPGCQYRSVPTEGDKDKSSANGAEYITSV</sequence>
<feature type="transmembrane region" description="Helical" evidence="3">
    <location>
        <begin position="431"/>
        <end position="454"/>
    </location>
</feature>
<dbReference type="PROSITE" id="PS50850">
    <property type="entry name" value="MFS"/>
    <property type="match status" value="1"/>
</dbReference>
<dbReference type="FunFam" id="1.20.1250.20:FF:000337">
    <property type="entry name" value="Solute carrier family 16 member 5"/>
    <property type="match status" value="1"/>
</dbReference>
<feature type="compositionally biased region" description="Basic and acidic residues" evidence="2">
    <location>
        <begin position="44"/>
        <end position="53"/>
    </location>
</feature>